<organism evidence="2 3">
    <name type="scientific">Sulfuricella denitrificans (strain DSM 22764 / NBRC 105220 / skB26)</name>
    <dbReference type="NCBI Taxonomy" id="1163617"/>
    <lineage>
        <taxon>Bacteria</taxon>
        <taxon>Pseudomonadati</taxon>
        <taxon>Pseudomonadota</taxon>
        <taxon>Betaproteobacteria</taxon>
        <taxon>Nitrosomonadales</taxon>
        <taxon>Sulfuricellaceae</taxon>
        <taxon>Sulfuricella</taxon>
    </lineage>
</organism>
<evidence type="ECO:0000313" key="3">
    <source>
        <dbReference type="Proteomes" id="UP000015559"/>
    </source>
</evidence>
<feature type="transmembrane region" description="Helical" evidence="1">
    <location>
        <begin position="12"/>
        <end position="33"/>
    </location>
</feature>
<dbReference type="EMBL" id="AP013066">
    <property type="protein sequence ID" value="BAN33959.1"/>
    <property type="molecule type" value="Genomic_DNA"/>
</dbReference>
<protein>
    <submittedName>
        <fullName evidence="2">Uncharacterized protein</fullName>
    </submittedName>
</protein>
<accession>S6AHI0</accession>
<sequence>MIDFILDILVAPYHLLMGVVLGLLAAAAAWYLLPGTVDRLSVGGWLVVIGLVCGVVYSLLDEKEKES</sequence>
<proteinExistence type="predicted"/>
<feature type="transmembrane region" description="Helical" evidence="1">
    <location>
        <begin position="39"/>
        <end position="60"/>
    </location>
</feature>
<name>S6AHI0_SULDS</name>
<dbReference type="HOGENOM" id="CLU_2810864_0_0_4"/>
<keyword evidence="1" id="KW-1133">Transmembrane helix</keyword>
<keyword evidence="3" id="KW-1185">Reference proteome</keyword>
<keyword evidence="1" id="KW-0472">Membrane</keyword>
<keyword evidence="1" id="KW-0812">Transmembrane</keyword>
<evidence type="ECO:0000256" key="1">
    <source>
        <dbReference type="SAM" id="Phobius"/>
    </source>
</evidence>
<dbReference type="Proteomes" id="UP000015559">
    <property type="component" value="Chromosome"/>
</dbReference>
<dbReference type="KEGG" id="sdr:SCD_n00110"/>
<dbReference type="RefSeq" id="WP_009207096.1">
    <property type="nucleotide sequence ID" value="NC_022357.1"/>
</dbReference>
<dbReference type="AlphaFoldDB" id="S6AHI0"/>
<evidence type="ECO:0000313" key="2">
    <source>
        <dbReference type="EMBL" id="BAN33959.1"/>
    </source>
</evidence>
<reference evidence="2 3" key="1">
    <citation type="journal article" date="2012" name="Appl. Environ. Microbiol.">
        <title>Draft genome sequence of a psychrotolerant sulfur-oxidizing bacterium, Sulfuricella denitrificans skB26, and proteomic insights into cold adaptation.</title>
        <authorList>
            <person name="Watanabe T."/>
            <person name="Kojima H."/>
            <person name="Fukui M."/>
        </authorList>
    </citation>
    <scope>NUCLEOTIDE SEQUENCE [LARGE SCALE GENOMIC DNA]</scope>
    <source>
        <strain evidence="3">skB26</strain>
    </source>
</reference>
<gene>
    <name evidence="2" type="ORF">SCD_n00110</name>
</gene>